<evidence type="ECO:0000313" key="2">
    <source>
        <dbReference type="EMBL" id="KKM97028.1"/>
    </source>
</evidence>
<dbReference type="InterPro" id="IPR016181">
    <property type="entry name" value="Acyl_CoA_acyltransferase"/>
</dbReference>
<dbReference type="EMBL" id="LAZR01005801">
    <property type="protein sequence ID" value="KKM97028.1"/>
    <property type="molecule type" value="Genomic_DNA"/>
</dbReference>
<gene>
    <name evidence="2" type="ORF">LCGC14_1172240</name>
</gene>
<dbReference type="PROSITE" id="PS51186">
    <property type="entry name" value="GNAT"/>
    <property type="match status" value="1"/>
</dbReference>
<protein>
    <recommendedName>
        <fullName evidence="1">N-acetyltransferase domain-containing protein</fullName>
    </recommendedName>
</protein>
<comment type="caution">
    <text evidence="2">The sequence shown here is derived from an EMBL/GenBank/DDBJ whole genome shotgun (WGS) entry which is preliminary data.</text>
</comment>
<dbReference type="GO" id="GO:0016747">
    <property type="term" value="F:acyltransferase activity, transferring groups other than amino-acyl groups"/>
    <property type="evidence" value="ECO:0007669"/>
    <property type="project" value="InterPro"/>
</dbReference>
<dbReference type="SUPFAM" id="SSF55729">
    <property type="entry name" value="Acyl-CoA N-acyltransferases (Nat)"/>
    <property type="match status" value="1"/>
</dbReference>
<organism evidence="2">
    <name type="scientific">marine sediment metagenome</name>
    <dbReference type="NCBI Taxonomy" id="412755"/>
    <lineage>
        <taxon>unclassified sequences</taxon>
        <taxon>metagenomes</taxon>
        <taxon>ecological metagenomes</taxon>
    </lineage>
</organism>
<dbReference type="CDD" id="cd04301">
    <property type="entry name" value="NAT_SF"/>
    <property type="match status" value="1"/>
</dbReference>
<accession>A0A0F9LUF2</accession>
<reference evidence="2" key="1">
    <citation type="journal article" date="2015" name="Nature">
        <title>Complex archaea that bridge the gap between prokaryotes and eukaryotes.</title>
        <authorList>
            <person name="Spang A."/>
            <person name="Saw J.H."/>
            <person name="Jorgensen S.L."/>
            <person name="Zaremba-Niedzwiedzka K."/>
            <person name="Martijn J."/>
            <person name="Lind A.E."/>
            <person name="van Eijk R."/>
            <person name="Schleper C."/>
            <person name="Guy L."/>
            <person name="Ettema T.J."/>
        </authorList>
    </citation>
    <scope>NUCLEOTIDE SEQUENCE</scope>
</reference>
<feature type="domain" description="N-acetyltransferase" evidence="1">
    <location>
        <begin position="62"/>
        <end position="203"/>
    </location>
</feature>
<dbReference type="AlphaFoldDB" id="A0A0F9LUF2"/>
<name>A0A0F9LUF2_9ZZZZ</name>
<evidence type="ECO:0000259" key="1">
    <source>
        <dbReference type="PROSITE" id="PS51186"/>
    </source>
</evidence>
<proteinExistence type="predicted"/>
<dbReference type="InterPro" id="IPR052523">
    <property type="entry name" value="Trichothecene_AcTrans"/>
</dbReference>
<dbReference type="PANTHER" id="PTHR42791">
    <property type="entry name" value="GNAT FAMILY ACETYLTRANSFERASE"/>
    <property type="match status" value="1"/>
</dbReference>
<dbReference type="Pfam" id="PF13508">
    <property type="entry name" value="Acetyltransf_7"/>
    <property type="match status" value="1"/>
</dbReference>
<dbReference type="InterPro" id="IPR000182">
    <property type="entry name" value="GNAT_dom"/>
</dbReference>
<dbReference type="PANTHER" id="PTHR42791:SF1">
    <property type="entry name" value="N-ACETYLTRANSFERASE DOMAIN-CONTAINING PROTEIN"/>
    <property type="match status" value="1"/>
</dbReference>
<sequence>MMTNLNKYFRLTEDHVKHASKVLSRAFYDSPGFVYLIPDDSERKKKLKYVFEYVIRYDVLYGEVYSPTSDLEGIAGWIPYEYAYKTYERQSRSGGKKVGAKPAREVYKRAKNLEDFTDLIHKRNAPFKHWYLAPLGVDPEFQGKGYAGDLLKAMFARVEQEHLPIYLETNTEKNISIYQHYGFQILEDTTIPDTNVRLCAMVRKNSI</sequence>
<dbReference type="Gene3D" id="3.40.630.30">
    <property type="match status" value="1"/>
</dbReference>